<gene>
    <name evidence="5" type="ORF">SAMN00017405_0717</name>
</gene>
<evidence type="ECO:0000259" key="4">
    <source>
        <dbReference type="Pfam" id="PF25975"/>
    </source>
</evidence>
<dbReference type="SUPFAM" id="SSF111369">
    <property type="entry name" value="HlyD-like secretion proteins"/>
    <property type="match status" value="1"/>
</dbReference>
<dbReference type="InterPro" id="IPR058625">
    <property type="entry name" value="MdtA-like_BSH"/>
</dbReference>
<reference evidence="5 6" key="1">
    <citation type="submission" date="2017-04" db="EMBL/GenBank/DDBJ databases">
        <authorList>
            <person name="Afonso C.L."/>
            <person name="Miller P.J."/>
            <person name="Scott M.A."/>
            <person name="Spackman E."/>
            <person name="Goraichik I."/>
            <person name="Dimitrov K.M."/>
            <person name="Suarez D.L."/>
            <person name="Swayne D.E."/>
        </authorList>
    </citation>
    <scope>NUCLEOTIDE SEQUENCE [LARGE SCALE GENOMIC DNA]</scope>
    <source>
        <strain evidence="5 6">DSM 11270</strain>
    </source>
</reference>
<sequence>MLKKRKILIVIIIVGIIITGIVSVKKINQRKSLIVAEENDLGIPTAIMEVATGELRDEISYVGIIESKNAVAISPKITSEVSQLKFKEGDFVSKGNVIASLNDKQLSAKVDTTMHKKETLQVNRNYLNKEINNYYEKNPLVKKIEALQSNYDFLSTQVEKQKVLYENGAIPKNSYDEVVHEQEVMAIQLKELKATSENSYNKLIHEENMVTTQIKEIDALTNELNLNVQETVITAPISGRIRLINYNEGDLAMMGKPLAIIDDLDNLIVKVNVGEVDLAKLKLGTSAIIESDLNKYHIEGNITNILPSVNPLTKLGEVEVSFSLKDKKDLKMGASKKVRFILNEDLKEEILIESAFIKELQNKKIVYVEKDGIVFEKEIKTGLKVGDKVEVLEGLKKGDKIAYKNITTLYDGAKIFVYQGVGNL</sequence>
<name>A0A1W1UD37_DESTI</name>
<evidence type="ECO:0000259" key="3">
    <source>
        <dbReference type="Pfam" id="PF25917"/>
    </source>
</evidence>
<comment type="similarity">
    <text evidence="1">Belongs to the membrane fusion protein (MFP) (TC 8.A.1) family.</text>
</comment>
<evidence type="ECO:0000313" key="5">
    <source>
        <dbReference type="EMBL" id="SMB79016.1"/>
    </source>
</evidence>
<keyword evidence="2" id="KW-1133">Transmembrane helix</keyword>
<dbReference type="GO" id="GO:0015562">
    <property type="term" value="F:efflux transmembrane transporter activity"/>
    <property type="evidence" value="ECO:0007669"/>
    <property type="project" value="TreeGrafter"/>
</dbReference>
<keyword evidence="2" id="KW-0472">Membrane</keyword>
<dbReference type="Gene3D" id="2.40.420.20">
    <property type="match status" value="1"/>
</dbReference>
<dbReference type="NCBIfam" id="TIGR01730">
    <property type="entry name" value="RND_mfp"/>
    <property type="match status" value="1"/>
</dbReference>
<feature type="domain" description="CzcB-like C-terminal circularly permuted SH3-like" evidence="4">
    <location>
        <begin position="353"/>
        <end position="405"/>
    </location>
</feature>
<dbReference type="Pfam" id="PF25975">
    <property type="entry name" value="CzcB_C"/>
    <property type="match status" value="1"/>
</dbReference>
<organism evidence="5 6">
    <name type="scientific">Desulfonispora thiosulfatigenes DSM 11270</name>
    <dbReference type="NCBI Taxonomy" id="656914"/>
    <lineage>
        <taxon>Bacteria</taxon>
        <taxon>Bacillati</taxon>
        <taxon>Bacillota</taxon>
        <taxon>Clostridia</taxon>
        <taxon>Eubacteriales</taxon>
        <taxon>Peptococcaceae</taxon>
        <taxon>Desulfonispora</taxon>
    </lineage>
</organism>
<dbReference type="GO" id="GO:1990281">
    <property type="term" value="C:efflux pump complex"/>
    <property type="evidence" value="ECO:0007669"/>
    <property type="project" value="TreeGrafter"/>
</dbReference>
<accession>A0A1W1UD37</accession>
<dbReference type="Gene3D" id="1.10.287.470">
    <property type="entry name" value="Helix hairpin bin"/>
    <property type="match status" value="1"/>
</dbReference>
<protein>
    <submittedName>
        <fullName evidence="5">RND family efflux transporter, MFP subunit</fullName>
    </submittedName>
</protein>
<dbReference type="Gene3D" id="2.40.30.170">
    <property type="match status" value="1"/>
</dbReference>
<dbReference type="Pfam" id="PF25917">
    <property type="entry name" value="BSH_RND"/>
    <property type="match status" value="1"/>
</dbReference>
<dbReference type="AlphaFoldDB" id="A0A1W1UD37"/>
<dbReference type="Proteomes" id="UP000192731">
    <property type="component" value="Unassembled WGS sequence"/>
</dbReference>
<dbReference type="PANTHER" id="PTHR30469">
    <property type="entry name" value="MULTIDRUG RESISTANCE PROTEIN MDTA"/>
    <property type="match status" value="1"/>
</dbReference>
<dbReference type="InterPro" id="IPR006143">
    <property type="entry name" value="RND_pump_MFP"/>
</dbReference>
<evidence type="ECO:0000256" key="1">
    <source>
        <dbReference type="ARBA" id="ARBA00009477"/>
    </source>
</evidence>
<dbReference type="OrthoDB" id="1725043at2"/>
<dbReference type="InterPro" id="IPR058649">
    <property type="entry name" value="CzcB_C"/>
</dbReference>
<dbReference type="RefSeq" id="WP_084051842.1">
    <property type="nucleotide sequence ID" value="NZ_FWWT01000005.1"/>
</dbReference>
<proteinExistence type="inferred from homology"/>
<keyword evidence="2" id="KW-0812">Transmembrane</keyword>
<keyword evidence="6" id="KW-1185">Reference proteome</keyword>
<evidence type="ECO:0000256" key="2">
    <source>
        <dbReference type="SAM" id="Phobius"/>
    </source>
</evidence>
<feature type="domain" description="Multidrug resistance protein MdtA-like barrel-sandwich hybrid" evidence="3">
    <location>
        <begin position="69"/>
        <end position="261"/>
    </location>
</feature>
<feature type="transmembrane region" description="Helical" evidence="2">
    <location>
        <begin position="7"/>
        <end position="24"/>
    </location>
</feature>
<dbReference type="PANTHER" id="PTHR30469:SF15">
    <property type="entry name" value="HLYD FAMILY OF SECRETION PROTEINS"/>
    <property type="match status" value="1"/>
</dbReference>
<dbReference type="EMBL" id="FWWT01000005">
    <property type="protein sequence ID" value="SMB79016.1"/>
    <property type="molecule type" value="Genomic_DNA"/>
</dbReference>
<dbReference type="Gene3D" id="2.40.50.100">
    <property type="match status" value="1"/>
</dbReference>
<dbReference type="STRING" id="656914.SAMN00017405_0717"/>
<evidence type="ECO:0000313" key="6">
    <source>
        <dbReference type="Proteomes" id="UP000192731"/>
    </source>
</evidence>